<organism evidence="1 2">
    <name type="scientific">Panagrolaimus sp. PS1159</name>
    <dbReference type="NCBI Taxonomy" id="55785"/>
    <lineage>
        <taxon>Eukaryota</taxon>
        <taxon>Metazoa</taxon>
        <taxon>Ecdysozoa</taxon>
        <taxon>Nematoda</taxon>
        <taxon>Chromadorea</taxon>
        <taxon>Rhabditida</taxon>
        <taxon>Tylenchina</taxon>
        <taxon>Panagrolaimomorpha</taxon>
        <taxon>Panagrolaimoidea</taxon>
        <taxon>Panagrolaimidae</taxon>
        <taxon>Panagrolaimus</taxon>
    </lineage>
</organism>
<dbReference type="Proteomes" id="UP000887580">
    <property type="component" value="Unplaced"/>
</dbReference>
<evidence type="ECO:0000313" key="2">
    <source>
        <dbReference type="WBParaSite" id="PS1159_v2.g7550.t1"/>
    </source>
</evidence>
<name>A0AC35GR18_9BILA</name>
<sequence>MGNAIYGKNLSCFDTVEHCAEHCGKYECVFVDKCNGNANLNYICLPIDTRYLTWILFACFLIVILTCSAIVASSKKIDRFYLTTAGGKTTKNIK</sequence>
<evidence type="ECO:0000313" key="1">
    <source>
        <dbReference type="Proteomes" id="UP000887580"/>
    </source>
</evidence>
<accession>A0AC35GR18</accession>
<protein>
    <submittedName>
        <fullName evidence="2">Uncharacterized protein</fullName>
    </submittedName>
</protein>
<reference evidence="2" key="1">
    <citation type="submission" date="2022-11" db="UniProtKB">
        <authorList>
            <consortium name="WormBaseParasite"/>
        </authorList>
    </citation>
    <scope>IDENTIFICATION</scope>
</reference>
<dbReference type="WBParaSite" id="PS1159_v2.g7550.t1">
    <property type="protein sequence ID" value="PS1159_v2.g7550.t1"/>
    <property type="gene ID" value="PS1159_v2.g7550"/>
</dbReference>
<proteinExistence type="predicted"/>